<keyword evidence="4" id="KW-0833">Ubl conjugation pathway</keyword>
<dbReference type="Proteomes" id="UP000054558">
    <property type="component" value="Unassembled WGS sequence"/>
</dbReference>
<dbReference type="EMBL" id="DF236967">
    <property type="protein sequence ID" value="GAQ78773.1"/>
    <property type="molecule type" value="Genomic_DNA"/>
</dbReference>
<keyword evidence="5 6" id="KW-0378">Hydrolase</keyword>
<reference evidence="8 9" key="1">
    <citation type="journal article" date="2014" name="Nat. Commun.">
        <title>Klebsormidium flaccidum genome reveals primary factors for plant terrestrial adaptation.</title>
        <authorList>
            <person name="Hori K."/>
            <person name="Maruyama F."/>
            <person name="Fujisawa T."/>
            <person name="Togashi T."/>
            <person name="Yamamoto N."/>
            <person name="Seo M."/>
            <person name="Sato S."/>
            <person name="Yamada T."/>
            <person name="Mori H."/>
            <person name="Tajima N."/>
            <person name="Moriyama T."/>
            <person name="Ikeuchi M."/>
            <person name="Watanabe M."/>
            <person name="Wada H."/>
            <person name="Kobayashi K."/>
            <person name="Saito M."/>
            <person name="Masuda T."/>
            <person name="Sasaki-Sekimoto Y."/>
            <person name="Mashiguchi K."/>
            <person name="Awai K."/>
            <person name="Shimojima M."/>
            <person name="Masuda S."/>
            <person name="Iwai M."/>
            <person name="Nobusawa T."/>
            <person name="Narise T."/>
            <person name="Kondo S."/>
            <person name="Saito H."/>
            <person name="Sato R."/>
            <person name="Murakawa M."/>
            <person name="Ihara Y."/>
            <person name="Oshima-Yamada Y."/>
            <person name="Ohtaka K."/>
            <person name="Satoh M."/>
            <person name="Sonobe K."/>
            <person name="Ishii M."/>
            <person name="Ohtani R."/>
            <person name="Kanamori-Sato M."/>
            <person name="Honoki R."/>
            <person name="Miyazaki D."/>
            <person name="Mochizuki H."/>
            <person name="Umetsu J."/>
            <person name="Higashi K."/>
            <person name="Shibata D."/>
            <person name="Kamiya Y."/>
            <person name="Sato N."/>
            <person name="Nakamura Y."/>
            <person name="Tabata S."/>
            <person name="Ida S."/>
            <person name="Kurokawa K."/>
            <person name="Ohta H."/>
        </authorList>
    </citation>
    <scope>NUCLEOTIDE SEQUENCE [LARGE SCALE GENOMIC DNA]</scope>
    <source>
        <strain evidence="8 9">NIES-2285</strain>
    </source>
</reference>
<protein>
    <recommendedName>
        <fullName evidence="2">ubiquitinyl hydrolase 1</fullName>
        <ecNumber evidence="2">3.4.19.12</ecNumber>
    </recommendedName>
</protein>
<evidence type="ECO:0000313" key="8">
    <source>
        <dbReference type="EMBL" id="GAQ78773.1"/>
    </source>
</evidence>
<evidence type="ECO:0000259" key="7">
    <source>
        <dbReference type="PROSITE" id="PS50957"/>
    </source>
</evidence>
<dbReference type="Gene3D" id="3.90.70.40">
    <property type="match status" value="1"/>
</dbReference>
<sequence>MEGVSQPILHEKQKLQLCLKHTLNNLLQGEHTFTQQELNNLADSLDDPLAKQSGPKASAWWPFHAHHNSFMGNYDVNVLMAALAAVGKEVTWLDKRKGVEGFNFETGELDKPAVIEESDSGRKDLVGFILNVKRKWAGLIPGRHWIALRKIEGRWYNLDSDLRRPSEIDGGEEGLRLFLQECLSKQGSELLIVSETRHDGIRS</sequence>
<evidence type="ECO:0000256" key="2">
    <source>
        <dbReference type="ARBA" id="ARBA00012759"/>
    </source>
</evidence>
<evidence type="ECO:0000256" key="6">
    <source>
        <dbReference type="PROSITE-ProRule" id="PRU00331"/>
    </source>
</evidence>
<dbReference type="SMART" id="SM01246">
    <property type="entry name" value="Josephin"/>
    <property type="match status" value="1"/>
</dbReference>
<name>A0A1Y1HLC5_KLENI</name>
<dbReference type="GO" id="GO:0016579">
    <property type="term" value="P:protein deubiquitination"/>
    <property type="evidence" value="ECO:0007669"/>
    <property type="project" value="InterPro"/>
</dbReference>
<gene>
    <name evidence="8" type="ORF">KFL_000180550</name>
</gene>
<dbReference type="InterPro" id="IPR006155">
    <property type="entry name" value="Josephin"/>
</dbReference>
<organism evidence="8 9">
    <name type="scientific">Klebsormidium nitens</name>
    <name type="common">Green alga</name>
    <name type="synonym">Ulothrix nitens</name>
    <dbReference type="NCBI Taxonomy" id="105231"/>
    <lineage>
        <taxon>Eukaryota</taxon>
        <taxon>Viridiplantae</taxon>
        <taxon>Streptophyta</taxon>
        <taxon>Klebsormidiophyceae</taxon>
        <taxon>Klebsormidiales</taxon>
        <taxon>Klebsormidiaceae</taxon>
        <taxon>Klebsormidium</taxon>
    </lineage>
</organism>
<keyword evidence="3" id="KW-0645">Protease</keyword>
<dbReference type="OrthoDB" id="422700at2759"/>
<evidence type="ECO:0000256" key="3">
    <source>
        <dbReference type="ARBA" id="ARBA00022670"/>
    </source>
</evidence>
<comment type="catalytic activity">
    <reaction evidence="1">
        <text>Thiol-dependent hydrolysis of ester, thioester, amide, peptide and isopeptide bonds formed by the C-terminal Gly of ubiquitin (a 76-residue protein attached to proteins as an intracellular targeting signal).</text>
        <dbReference type="EC" id="3.4.19.12"/>
    </reaction>
</comment>
<dbReference type="PANTHER" id="PTHR13291:SF0">
    <property type="entry name" value="JOSEPHIN-LIKE PROTEIN"/>
    <property type="match status" value="1"/>
</dbReference>
<feature type="active site" evidence="6">
    <location>
        <position position="18"/>
    </location>
</feature>
<dbReference type="PANTHER" id="PTHR13291">
    <property type="entry name" value="JOSEPHIN 1, 2"/>
    <property type="match status" value="1"/>
</dbReference>
<dbReference type="AlphaFoldDB" id="A0A1Y1HLC5"/>
<dbReference type="STRING" id="105231.A0A1Y1HLC5"/>
<feature type="domain" description="Josephin" evidence="7">
    <location>
        <begin position="5"/>
        <end position="203"/>
    </location>
</feature>
<dbReference type="PROSITE" id="PS50957">
    <property type="entry name" value="JOSEPHIN"/>
    <property type="match status" value="1"/>
</dbReference>
<evidence type="ECO:0000256" key="1">
    <source>
        <dbReference type="ARBA" id="ARBA00000707"/>
    </source>
</evidence>
<evidence type="ECO:0000256" key="5">
    <source>
        <dbReference type="ARBA" id="ARBA00022801"/>
    </source>
</evidence>
<feature type="active site" evidence="6">
    <location>
        <position position="144"/>
    </location>
</feature>
<evidence type="ECO:0000256" key="4">
    <source>
        <dbReference type="ARBA" id="ARBA00022786"/>
    </source>
</evidence>
<dbReference type="OMA" id="QRNCEAV"/>
<feature type="active site" evidence="6">
    <location>
        <position position="159"/>
    </location>
</feature>
<keyword evidence="9" id="KW-1185">Reference proteome</keyword>
<dbReference type="GO" id="GO:0006508">
    <property type="term" value="P:proteolysis"/>
    <property type="evidence" value="ECO:0007669"/>
    <property type="project" value="UniProtKB-KW"/>
</dbReference>
<accession>A0A1Y1HLC5</accession>
<dbReference type="EC" id="3.4.19.12" evidence="2"/>
<dbReference type="InterPro" id="IPR040053">
    <property type="entry name" value="JOSD1/2"/>
</dbReference>
<proteinExistence type="predicted"/>
<evidence type="ECO:0000313" key="9">
    <source>
        <dbReference type="Proteomes" id="UP000054558"/>
    </source>
</evidence>
<dbReference type="Pfam" id="PF02099">
    <property type="entry name" value="Josephin"/>
    <property type="match status" value="1"/>
</dbReference>
<dbReference type="GO" id="GO:0004843">
    <property type="term" value="F:cysteine-type deubiquitinase activity"/>
    <property type="evidence" value="ECO:0000318"/>
    <property type="project" value="GO_Central"/>
</dbReference>